<keyword evidence="4 8" id="KW-1133">Transmembrane helix</keyword>
<dbReference type="EMBL" id="AP029264">
    <property type="protein sequence ID" value="BFF95975.1"/>
    <property type="molecule type" value="Genomic_DNA"/>
</dbReference>
<comment type="subcellular location">
    <subcellularLocation>
        <location evidence="1 8">Cell membrane</location>
        <topology evidence="1 8">Multi-pass membrane protein</topology>
    </subcellularLocation>
</comment>
<dbReference type="GO" id="GO:0030424">
    <property type="term" value="C:axon"/>
    <property type="evidence" value="ECO:0007669"/>
    <property type="project" value="TreeGrafter"/>
</dbReference>
<accession>A0AAU9FKA7</accession>
<dbReference type="GO" id="GO:0005886">
    <property type="term" value="C:plasma membrane"/>
    <property type="evidence" value="ECO:0007669"/>
    <property type="project" value="UniProtKB-SubCell"/>
</dbReference>
<proteinExistence type="inferred from homology"/>
<protein>
    <recommendedName>
        <fullName evidence="8">Gustatory receptor</fullName>
    </recommendedName>
</protein>
<keyword evidence="7 8" id="KW-0807">Transducer</keyword>
<dbReference type="GO" id="GO:0007165">
    <property type="term" value="P:signal transduction"/>
    <property type="evidence" value="ECO:0007669"/>
    <property type="project" value="UniProtKB-KW"/>
</dbReference>
<dbReference type="InterPro" id="IPR013604">
    <property type="entry name" value="7TM_chemorcpt"/>
</dbReference>
<dbReference type="Proteomes" id="UP001500889">
    <property type="component" value="Chromosome U"/>
</dbReference>
<dbReference type="GO" id="GO:0030425">
    <property type="term" value="C:dendrite"/>
    <property type="evidence" value="ECO:0007669"/>
    <property type="project" value="TreeGrafter"/>
</dbReference>
<organism evidence="9 10">
    <name type="scientific">Drosophila madeirensis</name>
    <name type="common">Fruit fly</name>
    <dbReference type="NCBI Taxonomy" id="30013"/>
    <lineage>
        <taxon>Eukaryota</taxon>
        <taxon>Metazoa</taxon>
        <taxon>Ecdysozoa</taxon>
        <taxon>Arthropoda</taxon>
        <taxon>Hexapoda</taxon>
        <taxon>Insecta</taxon>
        <taxon>Pterygota</taxon>
        <taxon>Neoptera</taxon>
        <taxon>Endopterygota</taxon>
        <taxon>Diptera</taxon>
        <taxon>Brachycera</taxon>
        <taxon>Muscomorpha</taxon>
        <taxon>Ephydroidea</taxon>
        <taxon>Drosophilidae</taxon>
        <taxon>Drosophila</taxon>
        <taxon>Sophophora</taxon>
    </lineage>
</organism>
<evidence type="ECO:0000256" key="4">
    <source>
        <dbReference type="ARBA" id="ARBA00022989"/>
    </source>
</evidence>
<evidence type="ECO:0000256" key="5">
    <source>
        <dbReference type="ARBA" id="ARBA00023136"/>
    </source>
</evidence>
<comment type="similarity">
    <text evidence="8">Belongs to the insect chemoreceptor superfamily. Gustatory receptor (GR) family.</text>
</comment>
<feature type="transmembrane region" description="Helical" evidence="8">
    <location>
        <begin position="358"/>
        <end position="381"/>
    </location>
</feature>
<name>A0AAU9FKA7_DROMD</name>
<evidence type="ECO:0000313" key="9">
    <source>
        <dbReference type="EMBL" id="BFF95975.1"/>
    </source>
</evidence>
<evidence type="ECO:0000256" key="7">
    <source>
        <dbReference type="ARBA" id="ARBA00023224"/>
    </source>
</evidence>
<dbReference type="PANTHER" id="PTHR21143">
    <property type="entry name" value="INVERTEBRATE GUSTATORY RECEPTOR"/>
    <property type="match status" value="1"/>
</dbReference>
<dbReference type="Pfam" id="PF08395">
    <property type="entry name" value="7tm_7"/>
    <property type="match status" value="1"/>
</dbReference>
<evidence type="ECO:0000256" key="8">
    <source>
        <dbReference type="RuleBase" id="RU363108"/>
    </source>
</evidence>
<comment type="function">
    <text evidence="8">Gustatory receptor which mediates acceptance or avoidance behavior, depending on its substrates.</text>
</comment>
<evidence type="ECO:0000313" key="10">
    <source>
        <dbReference type="Proteomes" id="UP001500889"/>
    </source>
</evidence>
<dbReference type="AlphaFoldDB" id="A0AAU9FKA7"/>
<feature type="transmembrane region" description="Helical" evidence="8">
    <location>
        <begin position="281"/>
        <end position="303"/>
    </location>
</feature>
<keyword evidence="5 8" id="KW-0472">Membrane</keyword>
<dbReference type="GO" id="GO:0043025">
    <property type="term" value="C:neuronal cell body"/>
    <property type="evidence" value="ECO:0007669"/>
    <property type="project" value="TreeGrafter"/>
</dbReference>
<feature type="transmembrane region" description="Helical" evidence="8">
    <location>
        <begin position="91"/>
        <end position="109"/>
    </location>
</feature>
<evidence type="ECO:0000256" key="2">
    <source>
        <dbReference type="ARBA" id="ARBA00022475"/>
    </source>
</evidence>
<keyword evidence="6 8" id="KW-0675">Receptor</keyword>
<gene>
    <name evidence="9" type="ORF">DMAD_13269</name>
</gene>
<keyword evidence="2 8" id="KW-1003">Cell membrane</keyword>
<keyword evidence="3 8" id="KW-0812">Transmembrane</keyword>
<evidence type="ECO:0000256" key="3">
    <source>
        <dbReference type="ARBA" id="ARBA00022692"/>
    </source>
</evidence>
<feature type="transmembrane region" description="Helical" evidence="8">
    <location>
        <begin position="171"/>
        <end position="200"/>
    </location>
</feature>
<dbReference type="PANTHER" id="PTHR21143:SF131">
    <property type="entry name" value="GUSTATORY AND ODORANT RECEPTOR 63A-RELATED"/>
    <property type="match status" value="1"/>
</dbReference>
<sequence>MLQQTHRGYRQRVAHLTLKATLYGSWALGLFPFTYDSRTRQLTRSRWLLSYGLVLNLGLMGLSLLPEPEPHEETKVEVYHRNPVVKQVEGLVEMISMVSTCVMHLRIFWKSKEMATILNELLLLKERHFRHPILGHCHQFDNYVIQKFCTVLLEVASSLLIYYGVPDTNVVIAKAFCVYLALLGVLLGITHFHLAVIYIYRFVWTINGELLELANQQRRGQRADTAQIQLLLRLYSRLLELNSRLAAIYDIQVTLFMVTLMSANIMIAHVLIIFWNNQHMFSLLDIAMIFPQALIINFYDLWLSIAFCDLAERTGRQTSAILKLYNDGEQMDEELQRSLSDFALFCSHRRLRFRHCGLFYVNYEMGFRMIITNILYLVFLVQFDYMNLQYK</sequence>
<reference evidence="9 10" key="1">
    <citation type="submission" date="2024-02" db="EMBL/GenBank/DDBJ databases">
        <title>A chromosome-level genome assembly of Drosophila madeirensis, a fruit fly species endemic to Madeira island.</title>
        <authorList>
            <person name="Tomihara K."/>
            <person name="Llopart A."/>
            <person name="Yamamoto D."/>
        </authorList>
    </citation>
    <scope>NUCLEOTIDE SEQUENCE [LARGE SCALE GENOMIC DNA]</scope>
    <source>
        <strain evidence="9 10">RF1</strain>
    </source>
</reference>
<dbReference type="GO" id="GO:0033041">
    <property type="term" value="F:sweet taste receptor activity"/>
    <property type="evidence" value="ECO:0007669"/>
    <property type="project" value="TreeGrafter"/>
</dbReference>
<feature type="transmembrane region" description="Helical" evidence="8">
    <location>
        <begin position="148"/>
        <end position="165"/>
    </location>
</feature>
<evidence type="ECO:0000256" key="1">
    <source>
        <dbReference type="ARBA" id="ARBA00004651"/>
    </source>
</evidence>
<feature type="transmembrane region" description="Helical" evidence="8">
    <location>
        <begin position="253"/>
        <end position="275"/>
    </location>
</feature>
<feature type="transmembrane region" description="Helical" evidence="8">
    <location>
        <begin position="47"/>
        <end position="65"/>
    </location>
</feature>
<keyword evidence="10" id="KW-1185">Reference proteome</keyword>
<evidence type="ECO:0000256" key="6">
    <source>
        <dbReference type="ARBA" id="ARBA00023170"/>
    </source>
</evidence>